<dbReference type="EMBL" id="CAJEWN010000307">
    <property type="protein sequence ID" value="CAD2177919.1"/>
    <property type="molecule type" value="Genomic_DNA"/>
</dbReference>
<evidence type="ECO:0000313" key="3">
    <source>
        <dbReference type="EMBL" id="CAD2177919.1"/>
    </source>
</evidence>
<reference evidence="3 4" key="1">
    <citation type="submission" date="2020-08" db="EMBL/GenBank/DDBJ databases">
        <authorList>
            <person name="Koutsovoulos G."/>
            <person name="Danchin GJ E."/>
        </authorList>
    </citation>
    <scope>NUCLEOTIDE SEQUENCE [LARGE SCALE GENOMIC DNA]</scope>
</reference>
<dbReference type="GO" id="GO:0005829">
    <property type="term" value="C:cytosol"/>
    <property type="evidence" value="ECO:0007669"/>
    <property type="project" value="GOC"/>
</dbReference>
<name>A0A6V7VSX2_MELEN</name>
<dbReference type="Proteomes" id="UP000580250">
    <property type="component" value="Unassembled WGS sequence"/>
</dbReference>
<organism evidence="3 4">
    <name type="scientific">Meloidogyne enterolobii</name>
    <name type="common">Root-knot nematode worm</name>
    <name type="synonym">Meloidogyne mayaguensis</name>
    <dbReference type="NCBI Taxonomy" id="390850"/>
    <lineage>
        <taxon>Eukaryota</taxon>
        <taxon>Metazoa</taxon>
        <taxon>Ecdysozoa</taxon>
        <taxon>Nematoda</taxon>
        <taxon>Chromadorea</taxon>
        <taxon>Rhabditida</taxon>
        <taxon>Tylenchina</taxon>
        <taxon>Tylenchomorpha</taxon>
        <taxon>Tylenchoidea</taxon>
        <taxon>Meloidogynidae</taxon>
        <taxon>Meloidogyninae</taxon>
        <taxon>Meloidogyne</taxon>
    </lineage>
</organism>
<evidence type="ECO:0000259" key="2">
    <source>
        <dbReference type="Pfam" id="PF23036"/>
    </source>
</evidence>
<feature type="compositionally biased region" description="Basic and acidic residues" evidence="1">
    <location>
        <begin position="1299"/>
        <end position="1319"/>
    </location>
</feature>
<dbReference type="OrthoDB" id="10256906at2759"/>
<dbReference type="PANTHER" id="PTHR13251:SF3">
    <property type="entry name" value="TRAFFICKING PROTEIN PARTICLE COMPLEX SUBUNIT 10"/>
    <property type="match status" value="1"/>
</dbReference>
<sequence length="1319" mass="151998">MTQEFPVFKANKKDPIRISWHGNEECFNKNQKIILDSIGNGVLQWKRDSHTTNFPLNLRFQPSFVAFDADCSIIKNGNSNDNMPSTFAFLHFYFIFPKNFEEYRISVRPEISEWFSDLTEANCQSWLIIFDSSRVKDKKNRSQINDKLKNDFAKFQNRIFESNEFSSEKSKSTLTSLLQNNLFSSFDNYSNNLINKLRKLKEIVNEDNFVLSNFINEQFRLCLFYWSLGLFEQALVELDSLTSFFADSIRALAQKNDSALNSINWLKQLRPLPLDKCCILLNQQLYNSSNDDWQLVRIHAHLLSHQILLSASLLSHRLNLANTPSSTQQHSQENQNIPTNQVLAVKGLSEVHSTTSNTTITTTDSSAISSSSLQSLSQPSSTTTTSQLNTLQLRHDCISTVLNLSRETFQRLEEDLHILSTNFNSFHLNLIFIFWQEEIIKFVEYLLFSSVDYELENKNSVYDELVVMESASASHAAFLLHKKFEALYNLYLLLTNTKKSQEVTLVRRWLQQTSLPSSTEDDTNNIFIPESFRILNDFFCNSNTDLEKFRIYVIEELSEALNIFKKHNWMGHVVNLENCISTISNNSNEDLYNREKQHLKKLLSGDSLFQVQEVVDYLKNFLNDYTDRAVEHSDSELLFDCILVLLTLLKNSVTDEFHDYLSKLTSQERIRNNISWLNYNNQIDSSSYRPFIPFPFKIIRICSPPLFRSTLHSPSELILDIYNSFNLQFSNCKIKTIFKKLIKTQSNNQQLPLTKKFAFQQKLQIEENENIYSLECVVCTKEEEKLENNNKNEEIVNENVDCIIVDGNVDLIVPGVNKCIFKINENKHVGCFQLCSIQIHTINPKCTFILDYGREMERNVLLEHVFLLVDRVEPSISVKDKSSGDFLELTAGMRQKISLEFYSGTNSYLNDTFCSFSLVGVENKHLQFLDSEGKWVSDKVQHLIPPIKPNESYCNCIELCMTVDKVLPINSTNVSSSPQNEELQSINCELKLEWKNASETIVTKFLQLKFSPLFGLYCTTSLLAGNAIFILDVERRFVKSPLNQITILPTLITLHQEQNIALEPVEAKLLNPNPLIPIIPNSSFRFIWRLPESPAGRNFPVPHFLKFIYTVCPDQKENKNSEINKELIESEEYCIEKRLDFTIPKVDFEICARFYSEHSQSLLCRVDQPCDFVVSLRSLAKLIEAETVIVSIENENINNNNGWYCQQKHKLAKVKDSGVGQAIFSIVPKMLGHLPYPSVSLYKYIASENSSKQLSINEKRFGDRLITFYRNKGTQIHILAPLSGSEESTSLASTNTSESEQKKKSLKSQAKDRLSRLFE</sequence>
<feature type="region of interest" description="Disordered" evidence="1">
    <location>
        <begin position="1285"/>
        <end position="1319"/>
    </location>
</feature>
<dbReference type="GO" id="GO:0006891">
    <property type="term" value="P:intra-Golgi vesicle-mediated transport"/>
    <property type="evidence" value="ECO:0007669"/>
    <property type="project" value="TreeGrafter"/>
</dbReference>
<gene>
    <name evidence="3" type="ORF">MENT_LOCUS29820</name>
</gene>
<feature type="compositionally biased region" description="Polar residues" evidence="1">
    <location>
        <begin position="1285"/>
        <end position="1296"/>
    </location>
</feature>
<evidence type="ECO:0000313" key="4">
    <source>
        <dbReference type="Proteomes" id="UP000580250"/>
    </source>
</evidence>
<accession>A0A6V7VSX2</accession>
<dbReference type="GO" id="GO:1990071">
    <property type="term" value="C:TRAPPII protein complex"/>
    <property type="evidence" value="ECO:0007669"/>
    <property type="project" value="InterPro"/>
</dbReference>
<dbReference type="InterPro" id="IPR045126">
    <property type="entry name" value="TRAPPC10/Trs130"/>
</dbReference>
<evidence type="ECO:0000256" key="1">
    <source>
        <dbReference type="SAM" id="MobiDB-lite"/>
    </source>
</evidence>
<comment type="caution">
    <text evidence="3">The sequence shown here is derived from an EMBL/GenBank/DDBJ whole genome shotgun (WGS) entry which is preliminary data.</text>
</comment>
<feature type="domain" description="TRAPPC10/Trs130 N-terminal" evidence="2">
    <location>
        <begin position="15"/>
        <end position="306"/>
    </location>
</feature>
<proteinExistence type="predicted"/>
<protein>
    <recommendedName>
        <fullName evidence="2">TRAPPC10/Trs130 N-terminal domain-containing protein</fullName>
    </recommendedName>
</protein>
<dbReference type="Pfam" id="PF23036">
    <property type="entry name" value="TRAPPC10_1st"/>
    <property type="match status" value="1"/>
</dbReference>
<dbReference type="InterPro" id="IPR056913">
    <property type="entry name" value="TRAPPC10/Trs130_N"/>
</dbReference>
<dbReference type="PANTHER" id="PTHR13251">
    <property type="entry name" value="EPILEPSY HOLOPROSENCEPHALY CANDIDATE 1/TMEM1"/>
    <property type="match status" value="1"/>
</dbReference>
<dbReference type="GO" id="GO:0034498">
    <property type="term" value="P:early endosome to Golgi transport"/>
    <property type="evidence" value="ECO:0007669"/>
    <property type="project" value="TreeGrafter"/>
</dbReference>